<reference evidence="4 5" key="1">
    <citation type="submission" date="2020-08" db="EMBL/GenBank/DDBJ databases">
        <title>Plant Genome Project.</title>
        <authorList>
            <person name="Zhang R.-G."/>
        </authorList>
    </citation>
    <scope>NUCLEOTIDE SEQUENCE [LARGE SCALE GENOMIC DNA]</scope>
    <source>
        <tissue evidence="4">Rhizome</tissue>
    </source>
</reference>
<evidence type="ECO:0000256" key="1">
    <source>
        <dbReference type="SAM" id="MobiDB-lite"/>
    </source>
</evidence>
<evidence type="ECO:0000259" key="2">
    <source>
        <dbReference type="Pfam" id="PF00931"/>
    </source>
</evidence>
<dbReference type="PANTHER" id="PTHR47186:SF38">
    <property type="entry name" value="NB-ARC DOMAIN-CONTAINING PROTEIN"/>
    <property type="match status" value="1"/>
</dbReference>
<dbReference type="GO" id="GO:0043531">
    <property type="term" value="F:ADP binding"/>
    <property type="evidence" value="ECO:0007669"/>
    <property type="project" value="InterPro"/>
</dbReference>
<evidence type="ECO:0000259" key="3">
    <source>
        <dbReference type="Pfam" id="PF25019"/>
    </source>
</evidence>
<feature type="domain" description="R13L1/DRL21-like LRR repeat region" evidence="3">
    <location>
        <begin position="740"/>
        <end position="867"/>
    </location>
</feature>
<protein>
    <recommendedName>
        <fullName evidence="6">NB-ARC domain-containing protein</fullName>
    </recommendedName>
</protein>
<sequence>MSVFHELKHLLLQVLPSSSLMAQGRLLCIQNHLAMVCDNLWAINSMIAFPEMRMLSKNFSERWANFGKVLDVPPEFEDWERDVAVAVIDVGELLSRIMDWEVSLHRSIVGNTQQVNFRHVILVELKEMLCSLNSLVLRGSSMGLRRDPMGSMNPLREDYSIVLKNEVVDREEDLEKFIAILEQQLVSSNNNDDDDDPFVIVIDGEQGVGKTTLAHMIYHHTWVCQQFHHRIWVDLPLVSTFKTINIIGNEFVRSINKEEYCDQKLHLDLPLPAMWEYINEQLCGSRYLLVLHCENLVSLMQPAEWNELKNILLRVGGPRSGVLIIDKSSTQSAFRDMVFLNGMKDIITYCLNPLSKDAWVELFKRQAATTIPSLKQDKSKKDAWRFRNYFPSHTSGVKVFGLLSQNATAATHLLNDIYMVRNFPLVIIRLHQYHHLLDVYNDYDVILHMLTAEYLIPTEGLERGWIQLYARSLRYINRRELALRLSRMVYLHMKVPEDSTIISRCCRYLCLKISHRAIPFRLPTMPVEVSNKLITLILREQEEATQEDVEEITLQLYKKRRMKATTAISKFLNKMSVRLVHLRILVVETGMIQRLPNEVSKLVNLRYLHLSKLKMELLPKSLFDLPNLRILSLLRCQKLQKIPERIHQLKKLQILKLAYCTKLQQLPKSITRLKNLEALDVEGCCWLSKLPEDLVNFKSLRILNITRCASLSQIPHGIGQSISLRKLSGIFIGVNGGFVLTQLQTLTNLLEIRLRNLERVEKTQTELLMGQQSLRDLSLHWDGEEADESSELAPSQQVLEALQPNVHLKMLEIISYKGVEFPTWMSKQQLALFDSLVEVRLINLKRCATLPSLGQLPCLEKLEISGMDLIKHIDNTFYGDGDTFSVLRELTFLEMLALEKWSMPERKNVHVFNKLERLTLIQCPKLKEIDLHSRPCLFFGVTIRVWLNNETIWSVEFYSWENLQYIEIIEIVGCQELRCLPQGMQSLKHLSEMTINSCSNLTTLVALHSLEELNIYACPLLPFNLEAFRELRRLTIKGCPKMQIASRLDGRKTRRKSRDTAESRIYAKNSGDNYYTANRVNYGSAGVCCRLAGNGCNDETRRKSRDTAESRIYAKSSGDNYYTANRVNYGSAGVCCRLAGNGCNDDGYGRLRQRPADVSATGGDDAGPLETLGAGDAEGVTGAVERGREEVGAVSRRSRLEEHQAPPVFDGDAQPKTTPLWRGEEMETSDMRRSTISVGAGAERRNIPSSFTSAFSIFGLSNNQLKWGELAVKLQPSNHILAVFRNHHQMVA</sequence>
<dbReference type="Gene3D" id="3.40.50.300">
    <property type="entry name" value="P-loop containing nucleotide triphosphate hydrolases"/>
    <property type="match status" value="1"/>
</dbReference>
<proteinExistence type="predicted"/>
<dbReference type="Gene3D" id="3.80.10.10">
    <property type="entry name" value="Ribonuclease Inhibitor"/>
    <property type="match status" value="3"/>
</dbReference>
<dbReference type="InterPro" id="IPR032675">
    <property type="entry name" value="LRR_dom_sf"/>
</dbReference>
<dbReference type="InterPro" id="IPR027417">
    <property type="entry name" value="P-loop_NTPase"/>
</dbReference>
<feature type="region of interest" description="Disordered" evidence="1">
    <location>
        <begin position="1154"/>
        <end position="1219"/>
    </location>
</feature>
<evidence type="ECO:0008006" key="6">
    <source>
        <dbReference type="Google" id="ProtNLM"/>
    </source>
</evidence>
<dbReference type="InterPro" id="IPR056789">
    <property type="entry name" value="LRR_R13L1-DRL21"/>
</dbReference>
<dbReference type="PRINTS" id="PR00364">
    <property type="entry name" value="DISEASERSIST"/>
</dbReference>
<accession>A0A8J5FBH3</accession>
<gene>
    <name evidence="4" type="ORF">ZIOFF_061039</name>
</gene>
<dbReference type="SUPFAM" id="SSF52540">
    <property type="entry name" value="P-loop containing nucleoside triphosphate hydrolases"/>
    <property type="match status" value="1"/>
</dbReference>
<dbReference type="InterPro" id="IPR002182">
    <property type="entry name" value="NB-ARC"/>
</dbReference>
<dbReference type="Pfam" id="PF00931">
    <property type="entry name" value="NB-ARC"/>
    <property type="match status" value="1"/>
</dbReference>
<dbReference type="PANTHER" id="PTHR47186">
    <property type="entry name" value="LEUCINE-RICH REPEAT-CONTAINING PROTEIN 57"/>
    <property type="match status" value="1"/>
</dbReference>
<dbReference type="EMBL" id="JACMSC010000016">
    <property type="protein sequence ID" value="KAG6484244.1"/>
    <property type="molecule type" value="Genomic_DNA"/>
</dbReference>
<comment type="caution">
    <text evidence="4">The sequence shown here is derived from an EMBL/GenBank/DDBJ whole genome shotgun (WGS) entry which is preliminary data.</text>
</comment>
<evidence type="ECO:0000313" key="5">
    <source>
        <dbReference type="Proteomes" id="UP000734854"/>
    </source>
</evidence>
<feature type="domain" description="NB-ARC" evidence="2">
    <location>
        <begin position="192"/>
        <end position="291"/>
    </location>
</feature>
<organism evidence="4 5">
    <name type="scientific">Zingiber officinale</name>
    <name type="common">Ginger</name>
    <name type="synonym">Amomum zingiber</name>
    <dbReference type="NCBI Taxonomy" id="94328"/>
    <lineage>
        <taxon>Eukaryota</taxon>
        <taxon>Viridiplantae</taxon>
        <taxon>Streptophyta</taxon>
        <taxon>Embryophyta</taxon>
        <taxon>Tracheophyta</taxon>
        <taxon>Spermatophyta</taxon>
        <taxon>Magnoliopsida</taxon>
        <taxon>Liliopsida</taxon>
        <taxon>Zingiberales</taxon>
        <taxon>Zingiberaceae</taxon>
        <taxon>Zingiber</taxon>
    </lineage>
</organism>
<dbReference type="SUPFAM" id="SSF52058">
    <property type="entry name" value="L domain-like"/>
    <property type="match status" value="2"/>
</dbReference>
<dbReference type="Proteomes" id="UP000734854">
    <property type="component" value="Unassembled WGS sequence"/>
</dbReference>
<name>A0A8J5FBH3_ZINOF</name>
<dbReference type="Pfam" id="PF25019">
    <property type="entry name" value="LRR_R13L1-DRL21"/>
    <property type="match status" value="1"/>
</dbReference>
<evidence type="ECO:0000313" key="4">
    <source>
        <dbReference type="EMBL" id="KAG6484244.1"/>
    </source>
</evidence>
<keyword evidence="5" id="KW-1185">Reference proteome</keyword>